<keyword evidence="2" id="KW-1185">Reference proteome</keyword>
<evidence type="ECO:0000313" key="1">
    <source>
        <dbReference type="EMBL" id="MFC7279248.1"/>
    </source>
</evidence>
<dbReference type="Proteomes" id="UP001596548">
    <property type="component" value="Unassembled WGS sequence"/>
</dbReference>
<organism evidence="1 2">
    <name type="scientific">Paractinoplanes rhizophilus</name>
    <dbReference type="NCBI Taxonomy" id="1416877"/>
    <lineage>
        <taxon>Bacteria</taxon>
        <taxon>Bacillati</taxon>
        <taxon>Actinomycetota</taxon>
        <taxon>Actinomycetes</taxon>
        <taxon>Micromonosporales</taxon>
        <taxon>Micromonosporaceae</taxon>
        <taxon>Paractinoplanes</taxon>
    </lineage>
</organism>
<evidence type="ECO:0000313" key="2">
    <source>
        <dbReference type="Proteomes" id="UP001596548"/>
    </source>
</evidence>
<comment type="caution">
    <text evidence="1">The sequence shown here is derived from an EMBL/GenBank/DDBJ whole genome shotgun (WGS) entry which is preliminary data.</text>
</comment>
<proteinExistence type="predicted"/>
<reference evidence="2" key="1">
    <citation type="journal article" date="2019" name="Int. J. Syst. Evol. Microbiol.">
        <title>The Global Catalogue of Microorganisms (GCM) 10K type strain sequencing project: providing services to taxonomists for standard genome sequencing and annotation.</title>
        <authorList>
            <consortium name="The Broad Institute Genomics Platform"/>
            <consortium name="The Broad Institute Genome Sequencing Center for Infectious Disease"/>
            <person name="Wu L."/>
            <person name="Ma J."/>
        </authorList>
    </citation>
    <scope>NUCLEOTIDE SEQUENCE [LARGE SCALE GENOMIC DNA]</scope>
    <source>
        <strain evidence="2">XZYJT-10</strain>
    </source>
</reference>
<evidence type="ECO:0008006" key="3">
    <source>
        <dbReference type="Google" id="ProtNLM"/>
    </source>
</evidence>
<dbReference type="EMBL" id="JBHTBJ010000047">
    <property type="protein sequence ID" value="MFC7279248.1"/>
    <property type="molecule type" value="Genomic_DNA"/>
</dbReference>
<protein>
    <recommendedName>
        <fullName evidence="3">IPT/TIG domain-containing protein</fullName>
    </recommendedName>
</protein>
<dbReference type="RefSeq" id="WP_378976392.1">
    <property type="nucleotide sequence ID" value="NZ_JBHTBJ010000047.1"/>
</dbReference>
<name>A0ABW2I351_9ACTN</name>
<dbReference type="InterPro" id="IPR013783">
    <property type="entry name" value="Ig-like_fold"/>
</dbReference>
<accession>A0ABW2I351</accession>
<sequence length="414" mass="40691">MSKEPRAFARRGAQALTAATIAVSGGTIFAGQAQAVLPVPTITKAFVAGSTSNKVVTAGTTIEITGSGFTGMVDNQADSACNVAPVAYPGTNSGCSQVRFLGASASNTAGFVLATRYTVVSDTKIVVSVPSIAVGTGSAAGDPALGTGSVKVQVVNTTGTGTSSGISVSTASELFYREKLVANYNGTVVANPNGGGTLTVPVTGLPSGTTSSSFTKENITGYVYSTVAGSPNVSLTSVSFNDASNVNVTLPPGAPAGNLVGIMLVHDGITGTADANSLTYPAVISKIQACTGTAATAAATWVAATPGQQSATLPDCTDSANIPSTAGTYYIKVTGKGLTGATAWSADGAGGAVAETCVTASDTVAYCKLVVTTAPTSGVAPLTFTPADPDSTGDATAPILVPTGGSILVYNTLI</sequence>
<gene>
    <name evidence="1" type="ORF">ACFQS1_35250</name>
</gene>
<dbReference type="Gene3D" id="2.60.40.10">
    <property type="entry name" value="Immunoglobulins"/>
    <property type="match status" value="1"/>
</dbReference>